<organism evidence="5 6">
    <name type="scientific">Allomyces macrogynus (strain ATCC 38327)</name>
    <name type="common">Allomyces javanicus var. macrogynus</name>
    <dbReference type="NCBI Taxonomy" id="578462"/>
    <lineage>
        <taxon>Eukaryota</taxon>
        <taxon>Fungi</taxon>
        <taxon>Fungi incertae sedis</taxon>
        <taxon>Blastocladiomycota</taxon>
        <taxon>Blastocladiomycetes</taxon>
        <taxon>Blastocladiales</taxon>
        <taxon>Blastocladiaceae</taxon>
        <taxon>Allomyces</taxon>
    </lineage>
</organism>
<reference evidence="6" key="2">
    <citation type="submission" date="2009-11" db="EMBL/GenBank/DDBJ databases">
        <title>The Genome Sequence of Allomyces macrogynus strain ATCC 38327.</title>
        <authorList>
            <consortium name="The Broad Institute Genome Sequencing Platform"/>
            <person name="Russ C."/>
            <person name="Cuomo C."/>
            <person name="Shea T."/>
            <person name="Young S.K."/>
            <person name="Zeng Q."/>
            <person name="Koehrsen M."/>
            <person name="Haas B."/>
            <person name="Borodovsky M."/>
            <person name="Guigo R."/>
            <person name="Alvarado L."/>
            <person name="Berlin A."/>
            <person name="Borenstein D."/>
            <person name="Chen Z."/>
            <person name="Engels R."/>
            <person name="Freedman E."/>
            <person name="Gellesch M."/>
            <person name="Goldberg J."/>
            <person name="Griggs A."/>
            <person name="Gujja S."/>
            <person name="Heiman D."/>
            <person name="Hepburn T."/>
            <person name="Howarth C."/>
            <person name="Jen D."/>
            <person name="Larson L."/>
            <person name="Lewis B."/>
            <person name="Mehta T."/>
            <person name="Park D."/>
            <person name="Pearson M."/>
            <person name="Roberts A."/>
            <person name="Saif S."/>
            <person name="Shenoy N."/>
            <person name="Sisk P."/>
            <person name="Stolte C."/>
            <person name="Sykes S."/>
            <person name="Walk T."/>
            <person name="White J."/>
            <person name="Yandava C."/>
            <person name="Burger G."/>
            <person name="Gray M.W."/>
            <person name="Holland P.W.H."/>
            <person name="King N."/>
            <person name="Lang F.B.F."/>
            <person name="Roger A.J."/>
            <person name="Ruiz-Trillo I."/>
            <person name="Lander E."/>
            <person name="Nusbaum C."/>
        </authorList>
    </citation>
    <scope>NUCLEOTIDE SEQUENCE [LARGE SCALE GENOMIC DNA]</scope>
    <source>
        <strain evidence="6">ATCC 38327</strain>
    </source>
</reference>
<dbReference type="GO" id="GO:0016020">
    <property type="term" value="C:membrane"/>
    <property type="evidence" value="ECO:0007669"/>
    <property type="project" value="UniProtKB-SubCell"/>
</dbReference>
<evidence type="ECO:0000256" key="1">
    <source>
        <dbReference type="ARBA" id="ARBA00004370"/>
    </source>
</evidence>
<keyword evidence="2" id="KW-0472">Membrane</keyword>
<sequence>MIPAHSVDGWGIIFGRSDPGKSAPPPGDLTRTARTTVTCCTSTPNGGTRARAPAPATGPPIFIAPERVQPTTNLSGVAVITHPLPALPTTPVPPKKALGSVSNLAASGTEGESSEPEPTAVAATSAPTIPPSAVIIGPAGGAASLANQAASATLRSVNDFFSRIVKKSSTASGEAAVNGKAEGASEMEGEGGKSTAETTTGPAEPTPAPAAPAATAAAPLAAPGPPSRASGSATTSALDLTATSTPTYAGGMTPPAPRKKRVPVVFPTGCACRASDHLKHPILDTTVRASAAQVWRALYESPMPVFVKAHTVRESEDVRVVSDWPCQPPVAGAKRVVSYKVAFWVPLKGKGTAESTETQTLVRVDAPGRPKLRFVLDLAQQTPSAPYGDAFSTKVRVCVTQLAPGKTKVQVTFAVLRRNAGSSR</sequence>
<gene>
    <name evidence="5" type="ORF">AMAG_18745</name>
</gene>
<feature type="compositionally biased region" description="Low complexity" evidence="3">
    <location>
        <begin position="193"/>
        <end position="203"/>
    </location>
</feature>
<reference evidence="5 6" key="1">
    <citation type="submission" date="2009-11" db="EMBL/GenBank/DDBJ databases">
        <title>Annotation of Allomyces macrogynus ATCC 38327.</title>
        <authorList>
            <consortium name="The Broad Institute Genome Sequencing Platform"/>
            <person name="Russ C."/>
            <person name="Cuomo C."/>
            <person name="Burger G."/>
            <person name="Gray M.W."/>
            <person name="Holland P.W.H."/>
            <person name="King N."/>
            <person name="Lang F.B.F."/>
            <person name="Roger A.J."/>
            <person name="Ruiz-Trillo I."/>
            <person name="Young S.K."/>
            <person name="Zeng Q."/>
            <person name="Gargeya S."/>
            <person name="Fitzgerald M."/>
            <person name="Haas B."/>
            <person name="Abouelleil A."/>
            <person name="Alvarado L."/>
            <person name="Arachchi H.M."/>
            <person name="Berlin A."/>
            <person name="Chapman S.B."/>
            <person name="Gearin G."/>
            <person name="Goldberg J."/>
            <person name="Griggs A."/>
            <person name="Gujja S."/>
            <person name="Hansen M."/>
            <person name="Heiman D."/>
            <person name="Howarth C."/>
            <person name="Larimer J."/>
            <person name="Lui A."/>
            <person name="MacDonald P.J.P."/>
            <person name="McCowen C."/>
            <person name="Montmayeur A."/>
            <person name="Murphy C."/>
            <person name="Neiman D."/>
            <person name="Pearson M."/>
            <person name="Priest M."/>
            <person name="Roberts A."/>
            <person name="Saif S."/>
            <person name="Shea T."/>
            <person name="Sisk P."/>
            <person name="Stolte C."/>
            <person name="Sykes S."/>
            <person name="Wortman J."/>
            <person name="Nusbaum C."/>
            <person name="Birren B."/>
        </authorList>
    </citation>
    <scope>NUCLEOTIDE SEQUENCE [LARGE SCALE GENOMIC DNA]</scope>
    <source>
        <strain evidence="5 6">ATCC 38327</strain>
    </source>
</reference>
<feature type="region of interest" description="Disordered" evidence="3">
    <location>
        <begin position="103"/>
        <end position="124"/>
    </location>
</feature>
<dbReference type="VEuPathDB" id="FungiDB:AMAG_18745"/>
<name>A0A0L0SFB0_ALLM3</name>
<feature type="compositionally biased region" description="Low complexity" evidence="3">
    <location>
        <begin position="105"/>
        <end position="124"/>
    </location>
</feature>
<feature type="region of interest" description="Disordered" evidence="3">
    <location>
        <begin position="168"/>
        <end position="235"/>
    </location>
</feature>
<dbReference type="EMBL" id="GG745337">
    <property type="protein sequence ID" value="KNE61124.1"/>
    <property type="molecule type" value="Genomic_DNA"/>
</dbReference>
<feature type="compositionally biased region" description="Low complexity" evidence="3">
    <location>
        <begin position="211"/>
        <end position="235"/>
    </location>
</feature>
<dbReference type="Proteomes" id="UP000054350">
    <property type="component" value="Unassembled WGS sequence"/>
</dbReference>
<protein>
    <recommendedName>
        <fullName evidence="4">VASt domain-containing protein</fullName>
    </recommendedName>
</protein>
<evidence type="ECO:0000256" key="2">
    <source>
        <dbReference type="ARBA" id="ARBA00023136"/>
    </source>
</evidence>
<keyword evidence="6" id="KW-1185">Reference proteome</keyword>
<evidence type="ECO:0000313" key="5">
    <source>
        <dbReference type="EMBL" id="KNE61124.1"/>
    </source>
</evidence>
<dbReference type="PROSITE" id="PS51778">
    <property type="entry name" value="VAST"/>
    <property type="match status" value="1"/>
</dbReference>
<dbReference type="STRING" id="578462.A0A0L0SFB0"/>
<dbReference type="OrthoDB" id="2162691at2759"/>
<evidence type="ECO:0000256" key="3">
    <source>
        <dbReference type="SAM" id="MobiDB-lite"/>
    </source>
</evidence>
<dbReference type="Pfam" id="PF16016">
    <property type="entry name" value="VASt"/>
    <property type="match status" value="1"/>
</dbReference>
<evidence type="ECO:0000313" key="6">
    <source>
        <dbReference type="Proteomes" id="UP000054350"/>
    </source>
</evidence>
<proteinExistence type="predicted"/>
<evidence type="ECO:0000259" key="4">
    <source>
        <dbReference type="PROSITE" id="PS51778"/>
    </source>
</evidence>
<comment type="subcellular location">
    <subcellularLocation>
        <location evidence="1">Membrane</location>
    </subcellularLocation>
</comment>
<accession>A0A0L0SFB0</accession>
<dbReference type="InterPro" id="IPR031968">
    <property type="entry name" value="VASt"/>
</dbReference>
<feature type="domain" description="VASt" evidence="4">
    <location>
        <begin position="278"/>
        <end position="424"/>
    </location>
</feature>
<dbReference type="AlphaFoldDB" id="A0A0L0SFB0"/>